<evidence type="ECO:0000313" key="1">
    <source>
        <dbReference type="EMBL" id="ETO08891.1"/>
    </source>
</evidence>
<dbReference type="Proteomes" id="UP000023152">
    <property type="component" value="Unassembled WGS sequence"/>
</dbReference>
<keyword evidence="2" id="KW-1185">Reference proteome</keyword>
<name>X6M5L2_RETFI</name>
<proteinExistence type="predicted"/>
<comment type="caution">
    <text evidence="1">The sequence shown here is derived from an EMBL/GenBank/DDBJ whole genome shotgun (WGS) entry which is preliminary data.</text>
</comment>
<dbReference type="AlphaFoldDB" id="X6M5L2"/>
<organism evidence="1 2">
    <name type="scientific">Reticulomyxa filosa</name>
    <dbReference type="NCBI Taxonomy" id="46433"/>
    <lineage>
        <taxon>Eukaryota</taxon>
        <taxon>Sar</taxon>
        <taxon>Rhizaria</taxon>
        <taxon>Retaria</taxon>
        <taxon>Foraminifera</taxon>
        <taxon>Monothalamids</taxon>
        <taxon>Reticulomyxidae</taxon>
        <taxon>Reticulomyxa</taxon>
    </lineage>
</organism>
<sequence length="113" mass="13066">MTIKNVMVDTIAVHFEGAILQMQNVNIRHIATWKNHDTMVNATILIMTMVMRNCVFYDNVGGIHIIGGKNVTLFNVSVIQHIDFDNNDDDEWDIFANGQVLRVLFEKFQNYHK</sequence>
<evidence type="ECO:0000313" key="2">
    <source>
        <dbReference type="Proteomes" id="UP000023152"/>
    </source>
</evidence>
<protein>
    <submittedName>
        <fullName evidence="1">Uncharacterized protein</fullName>
    </submittedName>
</protein>
<dbReference type="EMBL" id="ASPP01024595">
    <property type="protein sequence ID" value="ETO08891.1"/>
    <property type="molecule type" value="Genomic_DNA"/>
</dbReference>
<accession>X6M5L2</accession>
<reference evidence="1 2" key="1">
    <citation type="journal article" date="2013" name="Curr. Biol.">
        <title>The Genome of the Foraminiferan Reticulomyxa filosa.</title>
        <authorList>
            <person name="Glockner G."/>
            <person name="Hulsmann N."/>
            <person name="Schleicher M."/>
            <person name="Noegel A.A."/>
            <person name="Eichinger L."/>
            <person name="Gallinger C."/>
            <person name="Pawlowski J."/>
            <person name="Sierra R."/>
            <person name="Euteneuer U."/>
            <person name="Pillet L."/>
            <person name="Moustafa A."/>
            <person name="Platzer M."/>
            <person name="Groth M."/>
            <person name="Szafranski K."/>
            <person name="Schliwa M."/>
        </authorList>
    </citation>
    <scope>NUCLEOTIDE SEQUENCE [LARGE SCALE GENOMIC DNA]</scope>
</reference>
<gene>
    <name evidence="1" type="ORF">RFI_28496</name>
</gene>